<dbReference type="PANTHER" id="PTHR45712">
    <property type="entry name" value="AGAP008170-PA"/>
    <property type="match status" value="1"/>
</dbReference>
<keyword evidence="2" id="KW-0677">Repeat</keyword>
<dbReference type="SUPFAM" id="SSF52058">
    <property type="entry name" value="L domain-like"/>
    <property type="match status" value="1"/>
</dbReference>
<keyword evidence="1" id="KW-0433">Leucine-rich repeat</keyword>
<dbReference type="InterPro" id="IPR050333">
    <property type="entry name" value="SLRP"/>
</dbReference>
<accession>H8XAA6</accession>
<dbReference type="AlphaFoldDB" id="H8XAA6"/>
<name>H8XAA6_CANO9</name>
<dbReference type="EMBL" id="HE681725">
    <property type="protein sequence ID" value="CCG25083.1"/>
    <property type="molecule type" value="Genomic_DNA"/>
</dbReference>
<proteinExistence type="predicted"/>
<organism evidence="3 4">
    <name type="scientific">Candida orthopsilosis (strain 90-125)</name>
    <name type="common">Yeast</name>
    <dbReference type="NCBI Taxonomy" id="1136231"/>
    <lineage>
        <taxon>Eukaryota</taxon>
        <taxon>Fungi</taxon>
        <taxon>Dikarya</taxon>
        <taxon>Ascomycota</taxon>
        <taxon>Saccharomycotina</taxon>
        <taxon>Pichiomycetes</taxon>
        <taxon>Debaryomycetaceae</taxon>
        <taxon>Candida/Lodderomyces clade</taxon>
        <taxon>Candida</taxon>
    </lineage>
</organism>
<dbReference type="GeneID" id="14541835"/>
<sequence>MCIEQQANIGGILGSDPIIALDSLPNEILQTVVSIAGPTNLIQLVSDKLFLSKNKNIKLAVNHEIQKKSNFTFDNRVTLLDMSNFGNWKESKSWGGIDHFGDAKVSDFMCVEEFKLFDDYCVEEGLQVECKVHYEIQTIVNYFEFEELMAHLNSSKYAKLALSMHIDYMNRIDGSEMLKKLVHLKDRVVKLSLDISSEFEHEVNLDFLENLEFLEISGEQYSGSLLNYHRLKELARRFSSLDITKLPLSLESLHIAGCDVDRPESNQDTLKFPILKHISFSDSDRYFSDDIEIILRYMTSSEVKSITFDGEGTIYDDNWFLEFLKDVAEEKNIKLESLSVTGPIGIPLTIYPSSRLVFNNNQAHCPVHDWPTLKTVPNTLTELTLHKISFSLRDLFLANPLHLKVLDLSNCSLNFDEAEPNFKNFKALRYLDLSENNIGDQISSLQFPDSIESLSLHSSRIGSLVGVNFPTGLTNLDVSSNNIQSMDGTLFPKSLSRLNITGNRIIELRGDNFPLALQRLDVSNATNIDITKNRDGYPLQIESLNLEDSHKGTHYALPNSLQSIRLANLNWPSSHTFADNLVRLKMVRCGIDLSCSTFGSDSKLQYLYMSECNLKTFDINLPQSLKELHLNSNHLSEMPPHVGHLKNLKILRLDRNNITKAIVEFYNNSLEVLDLSENRIEELELSFPDGDTKLKQIYLKRNKLKKISVESIGHKGKTKHSSLYELVLVDNKSLSGEQVAALAPYFSKYTRYLWGPETGVAPNSPRLLRTINHLAEDPDKSDFYY</sequence>
<evidence type="ECO:0000313" key="3">
    <source>
        <dbReference type="EMBL" id="CCG25083.1"/>
    </source>
</evidence>
<keyword evidence="4" id="KW-1185">Reference proteome</keyword>
<dbReference type="InterPro" id="IPR001611">
    <property type="entry name" value="Leu-rich_rpt"/>
</dbReference>
<dbReference type="HOGENOM" id="CLU_018930_0_0_1"/>
<evidence type="ECO:0000256" key="2">
    <source>
        <dbReference type="ARBA" id="ARBA00022737"/>
    </source>
</evidence>
<dbReference type="OrthoDB" id="7451790at2759"/>
<gene>
    <name evidence="3" type="ORF">CORT_0G04060</name>
</gene>
<dbReference type="KEGG" id="cot:CORT_0G04060"/>
<dbReference type="Gene3D" id="3.80.10.10">
    <property type="entry name" value="Ribonuclease Inhibitor"/>
    <property type="match status" value="2"/>
</dbReference>
<reference evidence="3 4" key="1">
    <citation type="journal article" date="2012" name="PLoS ONE">
        <title>Sequence and analysis of the genome of the pathogenic yeast Candida orthopsilosis.</title>
        <authorList>
            <person name="Riccombeni A."/>
            <person name="Vidanes G."/>
            <person name="Proux-Wera E."/>
            <person name="Wolfe K.H."/>
            <person name="Butler G."/>
        </authorList>
    </citation>
    <scope>NUCLEOTIDE SEQUENCE [LARGE SCALE GENOMIC DNA]</scope>
    <source>
        <strain evidence="3 4">Co 90-125</strain>
    </source>
</reference>
<dbReference type="Pfam" id="PF00560">
    <property type="entry name" value="LRR_1"/>
    <property type="match status" value="2"/>
</dbReference>
<dbReference type="PANTHER" id="PTHR45712:SF31">
    <property type="entry name" value="PODOCAN"/>
    <property type="match status" value="1"/>
</dbReference>
<evidence type="ECO:0000313" key="4">
    <source>
        <dbReference type="Proteomes" id="UP000005018"/>
    </source>
</evidence>
<dbReference type="RefSeq" id="XP_003871208.1">
    <property type="nucleotide sequence ID" value="XM_003871159.1"/>
</dbReference>
<dbReference type="SUPFAM" id="SSF52047">
    <property type="entry name" value="RNI-like"/>
    <property type="match status" value="1"/>
</dbReference>
<dbReference type="Proteomes" id="UP000005018">
    <property type="component" value="Chromosome 7"/>
</dbReference>
<dbReference type="InterPro" id="IPR032675">
    <property type="entry name" value="LRR_dom_sf"/>
</dbReference>
<dbReference type="Pfam" id="PF13516">
    <property type="entry name" value="LRR_6"/>
    <property type="match status" value="2"/>
</dbReference>
<dbReference type="PROSITE" id="PS51450">
    <property type="entry name" value="LRR"/>
    <property type="match status" value="2"/>
</dbReference>
<evidence type="ECO:0000256" key="1">
    <source>
        <dbReference type="ARBA" id="ARBA00022614"/>
    </source>
</evidence>
<protein>
    <submittedName>
        <fullName evidence="3">Uncharacterized protein</fullName>
    </submittedName>
</protein>